<dbReference type="AlphaFoldDB" id="A0A427XTH8"/>
<name>A0A427XTH8_9TREE</name>
<evidence type="ECO:0000313" key="1">
    <source>
        <dbReference type="EMBL" id="RSH82139.1"/>
    </source>
</evidence>
<proteinExistence type="predicted"/>
<dbReference type="Proteomes" id="UP000279259">
    <property type="component" value="Unassembled WGS sequence"/>
</dbReference>
<dbReference type="OrthoDB" id="10299063at2759"/>
<comment type="caution">
    <text evidence="1">The sequence shown here is derived from an EMBL/GenBank/DDBJ whole genome shotgun (WGS) entry which is preliminary data.</text>
</comment>
<sequence>MSSTPQLTLVTNTNSRPQSWDEWTAPQQTLYTTLCTERSLIHRLTQDYRDRPQGTTEAPTDTATPFDQAARRDFREVHARLRGCITAANLWLVTVASTPTVPDMPWYTAAEGAQRAITPLMAELGNNGPTSPGTTNMLSRYLPKGDQLSVSLGGAATSLFGDR</sequence>
<evidence type="ECO:0000313" key="2">
    <source>
        <dbReference type="Proteomes" id="UP000279259"/>
    </source>
</evidence>
<reference evidence="1 2" key="1">
    <citation type="submission" date="2018-11" db="EMBL/GenBank/DDBJ databases">
        <title>Genome sequence of Saitozyma podzolica DSM 27192.</title>
        <authorList>
            <person name="Aliyu H."/>
            <person name="Gorte O."/>
            <person name="Ochsenreither K."/>
        </authorList>
    </citation>
    <scope>NUCLEOTIDE SEQUENCE [LARGE SCALE GENOMIC DNA]</scope>
    <source>
        <strain evidence="1 2">DSM 27192</strain>
    </source>
</reference>
<organism evidence="1 2">
    <name type="scientific">Saitozyma podzolica</name>
    <dbReference type="NCBI Taxonomy" id="1890683"/>
    <lineage>
        <taxon>Eukaryota</taxon>
        <taxon>Fungi</taxon>
        <taxon>Dikarya</taxon>
        <taxon>Basidiomycota</taxon>
        <taxon>Agaricomycotina</taxon>
        <taxon>Tremellomycetes</taxon>
        <taxon>Tremellales</taxon>
        <taxon>Trimorphomycetaceae</taxon>
        <taxon>Saitozyma</taxon>
    </lineage>
</organism>
<protein>
    <submittedName>
        <fullName evidence="1">Uncharacterized protein</fullName>
    </submittedName>
</protein>
<dbReference type="EMBL" id="RSCD01000028">
    <property type="protein sequence ID" value="RSH82139.1"/>
    <property type="molecule type" value="Genomic_DNA"/>
</dbReference>
<accession>A0A427XTH8</accession>
<gene>
    <name evidence="1" type="ORF">EHS25_006072</name>
</gene>
<keyword evidence="2" id="KW-1185">Reference proteome</keyword>